<evidence type="ECO:0000313" key="7">
    <source>
        <dbReference type="EMBL" id="CCA88753.1"/>
    </source>
</evidence>
<dbReference type="PROSITE" id="PS50977">
    <property type="entry name" value="HTH_TETR_2"/>
    <property type="match status" value="1"/>
</dbReference>
<feature type="region of interest" description="Disordered" evidence="5">
    <location>
        <begin position="23"/>
        <end position="42"/>
    </location>
</feature>
<feature type="DNA-binding region" description="H-T-H motif" evidence="4">
    <location>
        <begin position="72"/>
        <end position="91"/>
    </location>
</feature>
<dbReference type="PANTHER" id="PTHR30055:SF234">
    <property type="entry name" value="HTH-TYPE TRANSCRIPTIONAL REGULATOR BETI"/>
    <property type="match status" value="1"/>
</dbReference>
<reference evidence="7" key="1">
    <citation type="journal article" date="2011" name="PLoS ONE">
        <title>Ralstonia syzygii, the Blood Disease Bacterium and some Asian R. solanacearum strains form a single genomic species despite divergent lifestyles.</title>
        <authorList>
            <person name="Remenant B."/>
            <person name="de Cambiaire J.C."/>
            <person name="Cellier G."/>
            <person name="Jacobs J.M."/>
            <person name="Mangenot S."/>
            <person name="Barbe V."/>
            <person name="Lajus A."/>
            <person name="Vallenet D."/>
            <person name="Medigue C."/>
            <person name="Fegan M."/>
            <person name="Allen C."/>
            <person name="Prior P."/>
        </authorList>
    </citation>
    <scope>NUCLEOTIDE SEQUENCE</scope>
    <source>
        <strain evidence="7">R24</strain>
    </source>
</reference>
<dbReference type="AlphaFoldDB" id="G3A4C2"/>
<dbReference type="InterPro" id="IPR001647">
    <property type="entry name" value="HTH_TetR"/>
</dbReference>
<evidence type="ECO:0000256" key="1">
    <source>
        <dbReference type="ARBA" id="ARBA00023015"/>
    </source>
</evidence>
<proteinExistence type="predicted"/>
<keyword evidence="3" id="KW-0804">Transcription</keyword>
<evidence type="ECO:0000256" key="5">
    <source>
        <dbReference type="SAM" id="MobiDB-lite"/>
    </source>
</evidence>
<dbReference type="EMBL" id="FR854088">
    <property type="protein sequence ID" value="CCA88753.1"/>
    <property type="molecule type" value="Genomic_DNA"/>
</dbReference>
<evidence type="ECO:0000256" key="4">
    <source>
        <dbReference type="PROSITE-ProRule" id="PRU00335"/>
    </source>
</evidence>
<organism evidence="7">
    <name type="scientific">Ralstonia syzygii R24</name>
    <dbReference type="NCBI Taxonomy" id="907261"/>
    <lineage>
        <taxon>Bacteria</taxon>
        <taxon>Pseudomonadati</taxon>
        <taxon>Pseudomonadota</taxon>
        <taxon>Betaproteobacteria</taxon>
        <taxon>Burkholderiales</taxon>
        <taxon>Burkholderiaceae</taxon>
        <taxon>Ralstonia</taxon>
        <taxon>Ralstonia solanacearum species complex</taxon>
    </lineage>
</organism>
<dbReference type="PANTHER" id="PTHR30055">
    <property type="entry name" value="HTH-TYPE TRANSCRIPTIONAL REGULATOR RUTR"/>
    <property type="match status" value="1"/>
</dbReference>
<dbReference type="Pfam" id="PF00440">
    <property type="entry name" value="TetR_N"/>
    <property type="match status" value="1"/>
</dbReference>
<accession>G3A4C2</accession>
<dbReference type="Gene3D" id="1.10.357.10">
    <property type="entry name" value="Tetracycline Repressor, domain 2"/>
    <property type="match status" value="1"/>
</dbReference>
<dbReference type="PRINTS" id="PR00455">
    <property type="entry name" value="HTHTETR"/>
</dbReference>
<dbReference type="InterPro" id="IPR050109">
    <property type="entry name" value="HTH-type_TetR-like_transc_reg"/>
</dbReference>
<dbReference type="InterPro" id="IPR009057">
    <property type="entry name" value="Homeodomain-like_sf"/>
</dbReference>
<protein>
    <submittedName>
        <fullName evidence="7">Putative transcriptional regulator, TetR family</fullName>
    </submittedName>
</protein>
<dbReference type="GO" id="GO:0003700">
    <property type="term" value="F:DNA-binding transcription factor activity"/>
    <property type="evidence" value="ECO:0007669"/>
    <property type="project" value="TreeGrafter"/>
</dbReference>
<dbReference type="SUPFAM" id="SSF46689">
    <property type="entry name" value="Homeodomain-like"/>
    <property type="match status" value="1"/>
</dbReference>
<dbReference type="GO" id="GO:0000976">
    <property type="term" value="F:transcription cis-regulatory region binding"/>
    <property type="evidence" value="ECO:0007669"/>
    <property type="project" value="TreeGrafter"/>
</dbReference>
<reference evidence="7" key="2">
    <citation type="submission" date="2011-04" db="EMBL/GenBank/DDBJ databases">
        <authorList>
            <person name="Genoscope - CEA"/>
        </authorList>
    </citation>
    <scope>NUCLEOTIDE SEQUENCE</scope>
    <source>
        <strain evidence="7">R24</strain>
    </source>
</reference>
<evidence type="ECO:0000259" key="6">
    <source>
        <dbReference type="PROSITE" id="PS50977"/>
    </source>
</evidence>
<name>G3A4C2_9RALS</name>
<keyword evidence="2 4" id="KW-0238">DNA-binding</keyword>
<evidence type="ECO:0000256" key="2">
    <source>
        <dbReference type="ARBA" id="ARBA00023125"/>
    </source>
</evidence>
<keyword evidence="1" id="KW-0805">Transcription regulation</keyword>
<feature type="domain" description="HTH tetR-type" evidence="6">
    <location>
        <begin position="49"/>
        <end position="109"/>
    </location>
</feature>
<evidence type="ECO:0000256" key="3">
    <source>
        <dbReference type="ARBA" id="ARBA00023163"/>
    </source>
</evidence>
<sequence length="240" mass="27319">MLHADDIVRNGIEADRTTPMRETMLQSGKGQEETTVGEKPIRRRKPRLSVDRDDWLEAAKSILIESGIDNVKVEPLAARLQIARSSFYWNFENRKALLDALLEYWIEENNRSLRELAIAAQKSDPSGDPDATKKATLKALIPLFVDERQFSPKFDLAVRDWARKDPVAALAVQKIDQERIKLLSKIFLALGHDKLESTVRAKILYYHQLGYYLVGVEESSATRMRAAPLYLEIISGLQLD</sequence>
<gene>
    <name evidence="7" type="ORF">RALSY_30506</name>
</gene>